<comment type="catalytic activity">
    <reaction evidence="1">
        <text>ATP + protein L-histidine = ADP + protein N-phospho-L-histidine.</text>
        <dbReference type="EC" id="2.7.13.3"/>
    </reaction>
</comment>
<dbReference type="SMART" id="SM00387">
    <property type="entry name" value="HATPase_c"/>
    <property type="match status" value="1"/>
</dbReference>
<evidence type="ECO:0000256" key="4">
    <source>
        <dbReference type="ARBA" id="ARBA00022679"/>
    </source>
</evidence>
<dbReference type="SMART" id="SM00388">
    <property type="entry name" value="HisKA"/>
    <property type="match status" value="1"/>
</dbReference>
<evidence type="ECO:0000259" key="9">
    <source>
        <dbReference type="PROSITE" id="PS50109"/>
    </source>
</evidence>
<dbReference type="CDD" id="cd00130">
    <property type="entry name" value="PAS"/>
    <property type="match status" value="1"/>
</dbReference>
<dbReference type="Gene3D" id="3.30.565.10">
    <property type="entry name" value="Histidine kinase-like ATPase, C-terminal domain"/>
    <property type="match status" value="1"/>
</dbReference>
<evidence type="ECO:0000313" key="11">
    <source>
        <dbReference type="EMBL" id="QFG03559.1"/>
    </source>
</evidence>
<evidence type="ECO:0000259" key="10">
    <source>
        <dbReference type="PROSITE" id="PS50112"/>
    </source>
</evidence>
<proteinExistence type="predicted"/>
<dbReference type="SUPFAM" id="SSF47384">
    <property type="entry name" value="Homodimeric domain of signal transducing histidine kinase"/>
    <property type="match status" value="1"/>
</dbReference>
<dbReference type="InterPro" id="IPR003594">
    <property type="entry name" value="HATPase_dom"/>
</dbReference>
<dbReference type="PRINTS" id="PR00344">
    <property type="entry name" value="BCTRLSENSOR"/>
</dbReference>
<dbReference type="NCBIfam" id="TIGR00229">
    <property type="entry name" value="sensory_box"/>
    <property type="match status" value="1"/>
</dbReference>
<evidence type="ECO:0000256" key="1">
    <source>
        <dbReference type="ARBA" id="ARBA00000085"/>
    </source>
</evidence>
<dbReference type="InterPro" id="IPR035965">
    <property type="entry name" value="PAS-like_dom_sf"/>
</dbReference>
<evidence type="ECO:0000256" key="3">
    <source>
        <dbReference type="ARBA" id="ARBA00022553"/>
    </source>
</evidence>
<organism evidence="11 12">
    <name type="scientific">Tepidiforma bonchosmolovskayae</name>
    <dbReference type="NCBI Taxonomy" id="2601677"/>
    <lineage>
        <taxon>Bacteria</taxon>
        <taxon>Bacillati</taxon>
        <taxon>Chloroflexota</taxon>
        <taxon>Tepidiformia</taxon>
        <taxon>Tepidiformales</taxon>
        <taxon>Tepidiformaceae</taxon>
        <taxon>Tepidiforma</taxon>
    </lineage>
</organism>
<keyword evidence="4" id="KW-0808">Transferase</keyword>
<protein>
    <recommendedName>
        <fullName evidence="2">histidine kinase</fullName>
        <ecNumber evidence="2">2.7.13.3</ecNumber>
    </recommendedName>
</protein>
<dbReference type="Proteomes" id="UP000326331">
    <property type="component" value="Chromosome"/>
</dbReference>
<dbReference type="InterPro" id="IPR036890">
    <property type="entry name" value="HATPase_C_sf"/>
</dbReference>
<dbReference type="InterPro" id="IPR000014">
    <property type="entry name" value="PAS"/>
</dbReference>
<dbReference type="PANTHER" id="PTHR43065:SF46">
    <property type="entry name" value="C4-DICARBOXYLATE TRANSPORT SENSOR PROTEIN DCTB"/>
    <property type="match status" value="1"/>
</dbReference>
<dbReference type="Pfam" id="PF00512">
    <property type="entry name" value="HisKA"/>
    <property type="match status" value="1"/>
</dbReference>
<accession>A0ABX6C6E7</accession>
<dbReference type="Gene3D" id="3.30.450.20">
    <property type="entry name" value="PAS domain"/>
    <property type="match status" value="1"/>
</dbReference>
<keyword evidence="12" id="KW-1185">Reference proteome</keyword>
<keyword evidence="6" id="KW-0418">Kinase</keyword>
<evidence type="ECO:0000256" key="2">
    <source>
        <dbReference type="ARBA" id="ARBA00012438"/>
    </source>
</evidence>
<dbReference type="InterPro" id="IPR036097">
    <property type="entry name" value="HisK_dim/P_sf"/>
</dbReference>
<feature type="domain" description="Histidine kinase" evidence="9">
    <location>
        <begin position="169"/>
        <end position="403"/>
    </location>
</feature>
<name>A0ABX6C6E7_9CHLR</name>
<keyword evidence="8" id="KW-0902">Two-component regulatory system</keyword>
<dbReference type="Gene3D" id="1.10.287.130">
    <property type="match status" value="1"/>
</dbReference>
<evidence type="ECO:0000256" key="6">
    <source>
        <dbReference type="ARBA" id="ARBA00022777"/>
    </source>
</evidence>
<dbReference type="Pfam" id="PF02518">
    <property type="entry name" value="HATPase_c"/>
    <property type="match status" value="1"/>
</dbReference>
<dbReference type="EMBL" id="CP042829">
    <property type="protein sequence ID" value="QFG03559.1"/>
    <property type="molecule type" value="Genomic_DNA"/>
</dbReference>
<dbReference type="PROSITE" id="PS50112">
    <property type="entry name" value="PAS"/>
    <property type="match status" value="1"/>
</dbReference>
<dbReference type="InterPro" id="IPR013656">
    <property type="entry name" value="PAS_4"/>
</dbReference>
<keyword evidence="3" id="KW-0597">Phosphoprotein</keyword>
<dbReference type="InterPro" id="IPR003661">
    <property type="entry name" value="HisK_dim/P_dom"/>
</dbReference>
<evidence type="ECO:0000313" key="12">
    <source>
        <dbReference type="Proteomes" id="UP000326331"/>
    </source>
</evidence>
<feature type="domain" description="PAS" evidence="10">
    <location>
        <begin position="28"/>
        <end position="79"/>
    </location>
</feature>
<dbReference type="InterPro" id="IPR004358">
    <property type="entry name" value="Sig_transdc_His_kin-like_C"/>
</dbReference>
<keyword evidence="7" id="KW-0067">ATP-binding</keyword>
<evidence type="ECO:0000256" key="5">
    <source>
        <dbReference type="ARBA" id="ARBA00022741"/>
    </source>
</evidence>
<dbReference type="SUPFAM" id="SSF55874">
    <property type="entry name" value="ATPase domain of HSP90 chaperone/DNA topoisomerase II/histidine kinase"/>
    <property type="match status" value="1"/>
</dbReference>
<keyword evidence="5" id="KW-0547">Nucleotide-binding</keyword>
<reference evidence="11 12" key="1">
    <citation type="submission" date="2019-10" db="EMBL/GenBank/DDBJ databases">
        <title>Thermopilla bonchosmolovskayae gen. nov., sp. nov., a moderately thermophilic Chloroflexi bacterium from a Chukotka hot spring (Arctic, Russia), representing a novel classis Thermopillaia, which include previously uncultivated lineage OLB14.</title>
        <authorList>
            <person name="Kochetkova T.V."/>
            <person name="Zayulina K.S."/>
            <person name="Zhigarkov V.S."/>
            <person name="Minaev N.V."/>
            <person name="Novikov A."/>
            <person name="Toshchakov S.V."/>
            <person name="Elcheninov A.G."/>
            <person name="Kublanov I.V."/>
        </authorList>
    </citation>
    <scope>NUCLEOTIDE SEQUENCE [LARGE SCALE GENOMIC DNA]</scope>
    <source>
        <strain evidence="11 12">3753O</strain>
    </source>
</reference>
<evidence type="ECO:0000256" key="7">
    <source>
        <dbReference type="ARBA" id="ARBA00022840"/>
    </source>
</evidence>
<dbReference type="Pfam" id="PF08448">
    <property type="entry name" value="PAS_4"/>
    <property type="match status" value="1"/>
</dbReference>
<gene>
    <name evidence="11" type="ORF">Tbon_09695</name>
</gene>
<dbReference type="EC" id="2.7.13.3" evidence="2"/>
<dbReference type="InterPro" id="IPR005467">
    <property type="entry name" value="His_kinase_dom"/>
</dbReference>
<sequence>MVTLRTYHAGGHGEGIAMAHYVHVGKSTASWQEAVVAGAPDGVVLVGGDGRILALNPAAEQIFGLTAGEARGRSVQELVPWRLRKQHAAVMAEFFATAVSPRGMQERAPVPAVRANGEEFMAEIALIPVEAGGERQVACIVRDVTDQLRMQAALARGERLESLRVLSAGLAHDLNNILAAVTGNAEVALQLSGEDSLLREALEDIREAGRRGAAMVQQMLRFARGGELTCEPVDLAAAARETLQMLRGTIGAGVTARAELPDSPVMVMADPVAVRQVLMNLIINAAEAMEGCGGTMVVRPALRAVTLEELTRCLKGICKGICIGCGALQPGTYALIEVSDTGRGMDAATRERIFEPFFSTKFQGRGLGLAAVLGVAEAHGGAVSVESEPGEGTTFRVLLPAAEQGAPAP</sequence>
<evidence type="ECO:0000256" key="8">
    <source>
        <dbReference type="ARBA" id="ARBA00023012"/>
    </source>
</evidence>
<dbReference type="PANTHER" id="PTHR43065">
    <property type="entry name" value="SENSOR HISTIDINE KINASE"/>
    <property type="match status" value="1"/>
</dbReference>
<dbReference type="PROSITE" id="PS50109">
    <property type="entry name" value="HIS_KIN"/>
    <property type="match status" value="1"/>
</dbReference>
<dbReference type="SUPFAM" id="SSF55785">
    <property type="entry name" value="PYP-like sensor domain (PAS domain)"/>
    <property type="match status" value="1"/>
</dbReference>
<dbReference type="SMART" id="SM00091">
    <property type="entry name" value="PAS"/>
    <property type="match status" value="1"/>
</dbReference>
<dbReference type="CDD" id="cd00082">
    <property type="entry name" value="HisKA"/>
    <property type="match status" value="1"/>
</dbReference>